<comment type="caution">
    <text evidence="6">The sequence shown here is derived from an EMBL/GenBank/DDBJ whole genome shotgun (WGS) entry which is preliminary data.</text>
</comment>
<dbReference type="InterPro" id="IPR036005">
    <property type="entry name" value="Creatinase/aminopeptidase-like"/>
</dbReference>
<dbReference type="InterPro" id="IPR000994">
    <property type="entry name" value="Pept_M24"/>
</dbReference>
<evidence type="ECO:0000256" key="2">
    <source>
        <dbReference type="ARBA" id="ARBA00022801"/>
    </source>
</evidence>
<dbReference type="Pfam" id="PF00557">
    <property type="entry name" value="Peptidase_M24"/>
    <property type="match status" value="1"/>
</dbReference>
<dbReference type="InterPro" id="IPR001131">
    <property type="entry name" value="Peptidase_M24B_aminopep-P_CS"/>
</dbReference>
<dbReference type="AlphaFoldDB" id="A0A2R6AFQ4"/>
<evidence type="ECO:0000259" key="5">
    <source>
        <dbReference type="Pfam" id="PF01321"/>
    </source>
</evidence>
<dbReference type="InterPro" id="IPR050659">
    <property type="entry name" value="Peptidase_M24B"/>
</dbReference>
<feature type="domain" description="Peptidase M24" evidence="4">
    <location>
        <begin position="144"/>
        <end position="346"/>
    </location>
</feature>
<comment type="similarity">
    <text evidence="3">Belongs to the peptidase M24B family.</text>
</comment>
<dbReference type="GO" id="GO:0046872">
    <property type="term" value="F:metal ion binding"/>
    <property type="evidence" value="ECO:0007669"/>
    <property type="project" value="UniProtKB-KW"/>
</dbReference>
<feature type="domain" description="Creatinase N-terminal" evidence="5">
    <location>
        <begin position="13"/>
        <end position="136"/>
    </location>
</feature>
<reference evidence="6 7" key="1">
    <citation type="submission" date="2017-04" db="EMBL/GenBank/DDBJ databases">
        <title>Novel microbial lineages endemic to geothermal iron-oxide mats fill important gaps in the evolutionary history of Archaea.</title>
        <authorList>
            <person name="Jay Z.J."/>
            <person name="Beam J.P."/>
            <person name="Dlakic M."/>
            <person name="Rusch D.B."/>
            <person name="Kozubal M.A."/>
            <person name="Inskeep W.P."/>
        </authorList>
    </citation>
    <scope>NUCLEOTIDE SEQUENCE [LARGE SCALE GENOMIC DNA]</scope>
    <source>
        <strain evidence="6">BE_D</strain>
    </source>
</reference>
<evidence type="ECO:0000256" key="1">
    <source>
        <dbReference type="ARBA" id="ARBA00022723"/>
    </source>
</evidence>
<keyword evidence="1 3" id="KW-0479">Metal-binding</keyword>
<dbReference type="SUPFAM" id="SSF55920">
    <property type="entry name" value="Creatinase/aminopeptidase"/>
    <property type="match status" value="1"/>
</dbReference>
<dbReference type="Proteomes" id="UP000240569">
    <property type="component" value="Unassembled WGS sequence"/>
</dbReference>
<dbReference type="PANTHER" id="PTHR46112:SF2">
    <property type="entry name" value="XAA-PRO AMINOPEPTIDASE P-RELATED"/>
    <property type="match status" value="1"/>
</dbReference>
<dbReference type="EMBL" id="NEXD01000040">
    <property type="protein sequence ID" value="PSN85222.1"/>
    <property type="molecule type" value="Genomic_DNA"/>
</dbReference>
<dbReference type="SUPFAM" id="SSF53092">
    <property type="entry name" value="Creatinase/prolidase N-terminal domain"/>
    <property type="match status" value="1"/>
</dbReference>
<keyword evidence="2" id="KW-0378">Hydrolase</keyword>
<gene>
    <name evidence="6" type="ORF">B9Q02_07210</name>
</gene>
<dbReference type="GO" id="GO:0016787">
    <property type="term" value="F:hydrolase activity"/>
    <property type="evidence" value="ECO:0007669"/>
    <property type="project" value="UniProtKB-KW"/>
</dbReference>
<dbReference type="PANTHER" id="PTHR46112">
    <property type="entry name" value="AMINOPEPTIDASE"/>
    <property type="match status" value="1"/>
</dbReference>
<dbReference type="PROSITE" id="PS00491">
    <property type="entry name" value="PROLINE_PEPTIDASE"/>
    <property type="match status" value="1"/>
</dbReference>
<sequence>MESRQKRVFENANHSVQAILIFNGTRIDPNFFYLTGYRAGLFERSAVCLKEDGSLKVLTTPLEEPVARQKSYEVIVQRSYSPTDTANALRSLVGDVKAVGVNYKALSHFDYVLLRKALRGIKLVDISEALEKTRLIKDQDEIDALSEAAKIVSKVADSVPSMLVEGMTEKELKAKIEYEMVRLGADSPSFESIVAFGENSAIPHYAPSLRMLKKGDTVLIDIGSKYALYCSDLTRTMFYAKVDKVQEEMYYTVLTAQEKAFSQIRDGVKASEPHFAAQNHIDSTRFKGTFIHSLGHSIGIEVHDGLGMGPKSEHVLRENMALTVEPGVYVQGVGGVRIEDDIVVTATGYRQLTSAKRELLVV</sequence>
<evidence type="ECO:0008006" key="8">
    <source>
        <dbReference type="Google" id="ProtNLM"/>
    </source>
</evidence>
<organism evidence="6 7">
    <name type="scientific">Candidatus Marsarchaeota G1 archaeon BE_D</name>
    <dbReference type="NCBI Taxonomy" id="1978156"/>
    <lineage>
        <taxon>Archaea</taxon>
        <taxon>Candidatus Marsarchaeota</taxon>
        <taxon>Candidatus Marsarchaeota group 1</taxon>
    </lineage>
</organism>
<accession>A0A2R6AFQ4</accession>
<evidence type="ECO:0000313" key="6">
    <source>
        <dbReference type="EMBL" id="PSN85222.1"/>
    </source>
</evidence>
<dbReference type="Gene3D" id="3.90.230.10">
    <property type="entry name" value="Creatinase/methionine aminopeptidase superfamily"/>
    <property type="match status" value="1"/>
</dbReference>
<evidence type="ECO:0000259" key="4">
    <source>
        <dbReference type="Pfam" id="PF00557"/>
    </source>
</evidence>
<dbReference type="InterPro" id="IPR000587">
    <property type="entry name" value="Creatinase_N"/>
</dbReference>
<protein>
    <recommendedName>
        <fullName evidence="8">Peptidase M24 domain-containing protein</fullName>
    </recommendedName>
</protein>
<name>A0A2R6AFQ4_9ARCH</name>
<dbReference type="Pfam" id="PF01321">
    <property type="entry name" value="Creatinase_N"/>
    <property type="match status" value="1"/>
</dbReference>
<dbReference type="InterPro" id="IPR029149">
    <property type="entry name" value="Creatin/AminoP/Spt16_N"/>
</dbReference>
<dbReference type="Gene3D" id="3.40.350.10">
    <property type="entry name" value="Creatinase/prolidase N-terminal domain"/>
    <property type="match status" value="1"/>
</dbReference>
<proteinExistence type="inferred from homology"/>
<evidence type="ECO:0000256" key="3">
    <source>
        <dbReference type="RuleBase" id="RU000590"/>
    </source>
</evidence>
<evidence type="ECO:0000313" key="7">
    <source>
        <dbReference type="Proteomes" id="UP000240569"/>
    </source>
</evidence>